<organism evidence="1 2">
    <name type="scientific">Cupriavidus basilensis</name>
    <dbReference type="NCBI Taxonomy" id="68895"/>
    <lineage>
        <taxon>Bacteria</taxon>
        <taxon>Pseudomonadati</taxon>
        <taxon>Pseudomonadota</taxon>
        <taxon>Betaproteobacteria</taxon>
        <taxon>Burkholderiales</taxon>
        <taxon>Burkholderiaceae</taxon>
        <taxon>Cupriavidus</taxon>
    </lineage>
</organism>
<keyword evidence="1" id="KW-0614">Plasmid</keyword>
<reference evidence="1 2" key="1">
    <citation type="submission" date="2020-10" db="EMBL/GenBank/DDBJ databases">
        <title>Complete genome sequence of Cupriavidus basilensis CCUG 49340T.</title>
        <authorList>
            <person name="Salva-Serra F."/>
            <person name="Donoso R.A."/>
            <person name="Cho K.H."/>
            <person name="Yoo J.A."/>
            <person name="Lee K."/>
            <person name="Yoon S.-H."/>
            <person name="Perez-Pantoja D."/>
            <person name="Moore E.R.B."/>
        </authorList>
    </citation>
    <scope>NUCLEOTIDE SEQUENCE [LARGE SCALE GENOMIC DNA]</scope>
    <source>
        <strain evidence="2">CCUG 49340</strain>
        <plasmid evidence="1 2">pRK1-3</plasmid>
    </source>
</reference>
<dbReference type="RefSeq" id="WP_150986918.1">
    <property type="nucleotide sequence ID" value="NZ_CP062807.1"/>
</dbReference>
<name>A0A643FSW5_9BURK</name>
<geneLocation type="plasmid" evidence="1 2">
    <name>pRK1-3</name>
</geneLocation>
<dbReference type="EMBL" id="CP062807">
    <property type="protein sequence ID" value="QOT82309.1"/>
    <property type="molecule type" value="Genomic_DNA"/>
</dbReference>
<proteinExistence type="predicted"/>
<evidence type="ECO:0000313" key="2">
    <source>
        <dbReference type="Proteomes" id="UP000397656"/>
    </source>
</evidence>
<dbReference type="Proteomes" id="UP000397656">
    <property type="component" value="Plasmid pRK1-3"/>
</dbReference>
<dbReference type="GeneID" id="98407080"/>
<evidence type="ECO:0000313" key="1">
    <source>
        <dbReference type="EMBL" id="QOT82309.1"/>
    </source>
</evidence>
<gene>
    <name evidence="1" type="ORF">F7R26_039605</name>
</gene>
<sequence>MTRKFAPVEALAAGEYVARTKDTDMLRVVMNGHQPVHPEARCISDGKWCTFYRDGAEVWSCNALYAAAHFLTEPITESQS</sequence>
<accession>A0A643FSW5</accession>
<dbReference type="AlphaFoldDB" id="A0A643FSW5"/>
<protein>
    <submittedName>
        <fullName evidence="1">Uncharacterized protein</fullName>
    </submittedName>
</protein>